<dbReference type="InterPro" id="IPR056299">
    <property type="entry name" value="CFAP61_dimer"/>
</dbReference>
<name>A0A8S4QRA1_9NEOP</name>
<dbReference type="OrthoDB" id="382863at2759"/>
<proteinExistence type="predicted"/>
<keyword evidence="3" id="KW-1185">Reference proteome</keyword>
<evidence type="ECO:0000259" key="1">
    <source>
        <dbReference type="Pfam" id="PF23150"/>
    </source>
</evidence>
<evidence type="ECO:0000313" key="2">
    <source>
        <dbReference type="EMBL" id="CAH2215533.1"/>
    </source>
</evidence>
<dbReference type="Proteomes" id="UP000838756">
    <property type="component" value="Unassembled WGS sequence"/>
</dbReference>
<dbReference type="PANTHER" id="PTHR21178">
    <property type="entry name" value="CILIA- AND FLAGELLA-ASSOCIATED PROTEIN 61"/>
    <property type="match status" value="1"/>
</dbReference>
<feature type="domain" description="CFAP61 dimerisation" evidence="1">
    <location>
        <begin position="141"/>
        <end position="255"/>
    </location>
</feature>
<gene>
    <name evidence="2" type="primary">jg3168</name>
    <name evidence="2" type="ORF">PAEG_LOCUS3667</name>
</gene>
<organism evidence="2 3">
    <name type="scientific">Pararge aegeria aegeria</name>
    <dbReference type="NCBI Taxonomy" id="348720"/>
    <lineage>
        <taxon>Eukaryota</taxon>
        <taxon>Metazoa</taxon>
        <taxon>Ecdysozoa</taxon>
        <taxon>Arthropoda</taxon>
        <taxon>Hexapoda</taxon>
        <taxon>Insecta</taxon>
        <taxon>Pterygota</taxon>
        <taxon>Neoptera</taxon>
        <taxon>Endopterygota</taxon>
        <taxon>Lepidoptera</taxon>
        <taxon>Glossata</taxon>
        <taxon>Ditrysia</taxon>
        <taxon>Papilionoidea</taxon>
        <taxon>Nymphalidae</taxon>
        <taxon>Satyrinae</taxon>
        <taxon>Satyrini</taxon>
        <taxon>Parargina</taxon>
        <taxon>Pararge</taxon>
    </lineage>
</organism>
<protein>
    <submittedName>
        <fullName evidence="2">Jg3168 protein</fullName>
    </submittedName>
</protein>
<comment type="caution">
    <text evidence="2">The sequence shown here is derived from an EMBL/GenBank/DDBJ whole genome shotgun (WGS) entry which is preliminary data.</text>
</comment>
<dbReference type="Pfam" id="PF23150">
    <property type="entry name" value="CFAP61_dimer"/>
    <property type="match status" value="1"/>
</dbReference>
<dbReference type="AlphaFoldDB" id="A0A8S4QRA1"/>
<dbReference type="PANTHER" id="PTHR21178:SF8">
    <property type="entry name" value="CILIA- AND FLAGELLA-ASSOCIATED PROTEIN 61"/>
    <property type="match status" value="1"/>
</dbReference>
<dbReference type="InterPro" id="IPR038884">
    <property type="entry name" value="CFAP61"/>
</dbReference>
<evidence type="ECO:0000313" key="3">
    <source>
        <dbReference type="Proteomes" id="UP000838756"/>
    </source>
</evidence>
<accession>A0A8S4QRA1</accession>
<reference evidence="2" key="1">
    <citation type="submission" date="2022-03" db="EMBL/GenBank/DDBJ databases">
        <authorList>
            <person name="Lindestad O."/>
        </authorList>
    </citation>
    <scope>NUCLEOTIDE SEQUENCE</scope>
</reference>
<sequence>MHVPCFALFYFGIKAIDLNAFKAINESGLVYDGGLVVGPMFETNDPHVYGAGPCVRYSRRLYAPDRLHKYYCSEDVGEALARQLLLKLDPFMAGRTDLEELDNTHRYSSSLLAYRESRASFGSSGRLSNSAMKSRWQPVTKFESPIVQMATLPGPLYYMMLRKPGRRVPMAVQLLLPRQGHTLITNKRGNYFRLQINSLHCVESISCLSKKPFSCDNFTQLYGKHEAYFNNLLVRYNINLIDDLFDYFTKPWTAAFFQEPFTTMLNDIYEHGGNTVYDVVKTKFNEFYEGQRAESVTEELSAFIFNESCKECGQNEVLHHDADIFWKAVGGERIVFKNLTRYLHKNAVANPHYAVPDMQFI</sequence>
<dbReference type="EMBL" id="CAKXAJ010011925">
    <property type="protein sequence ID" value="CAH2215533.1"/>
    <property type="molecule type" value="Genomic_DNA"/>
</dbReference>